<dbReference type="Proteomes" id="UP001152885">
    <property type="component" value="Unassembled WGS sequence"/>
</dbReference>
<gene>
    <name evidence="3" type="ORF">CANVERA_P1555</name>
</gene>
<dbReference type="EMBL" id="CANTUO010000001">
    <property type="protein sequence ID" value="CAI5757038.1"/>
    <property type="molecule type" value="Genomic_DNA"/>
</dbReference>
<evidence type="ECO:0000256" key="1">
    <source>
        <dbReference type="SAM" id="MobiDB-lite"/>
    </source>
</evidence>
<evidence type="ECO:0000313" key="3">
    <source>
        <dbReference type="EMBL" id="CAI5757038.1"/>
    </source>
</evidence>
<feature type="compositionally biased region" description="Acidic residues" evidence="1">
    <location>
        <begin position="408"/>
        <end position="418"/>
    </location>
</feature>
<feature type="transmembrane region" description="Helical" evidence="2">
    <location>
        <begin position="314"/>
        <end position="333"/>
    </location>
</feature>
<feature type="transmembrane region" description="Helical" evidence="2">
    <location>
        <begin position="70"/>
        <end position="93"/>
    </location>
</feature>
<dbReference type="PANTHER" id="PTHR35184">
    <property type="entry name" value="YALI0C10208P"/>
    <property type="match status" value="1"/>
</dbReference>
<feature type="transmembrane region" description="Helical" evidence="2">
    <location>
        <begin position="353"/>
        <end position="372"/>
    </location>
</feature>
<feature type="transmembrane region" description="Helical" evidence="2">
    <location>
        <begin position="217"/>
        <end position="239"/>
    </location>
</feature>
<reference evidence="3" key="1">
    <citation type="submission" date="2022-12" db="EMBL/GenBank/DDBJ databases">
        <authorList>
            <person name="Brejova B."/>
        </authorList>
    </citation>
    <scope>NUCLEOTIDE SEQUENCE</scope>
</reference>
<keyword evidence="2" id="KW-1133">Transmembrane helix</keyword>
<protein>
    <submittedName>
        <fullName evidence="3">Uncharacterized protein</fullName>
    </submittedName>
</protein>
<evidence type="ECO:0000256" key="2">
    <source>
        <dbReference type="SAM" id="Phobius"/>
    </source>
</evidence>
<keyword evidence="2" id="KW-0812">Transmembrane</keyword>
<feature type="transmembrane region" description="Helical" evidence="2">
    <location>
        <begin position="172"/>
        <end position="197"/>
    </location>
</feature>
<accession>A0A9W4X979</accession>
<keyword evidence="2" id="KW-0472">Membrane</keyword>
<sequence length="505" mass="57624">MSSNDYTASHGFINFVYQGWFDGADPGTGVYVLVDRAQNLLGSKLPETLVADAISRQVNLLGQYPDSRDIAPSILFAVLFGVVTISHGFIFLMNTFRGHYFIMGLIWIFVSLIRCLSFVWRAIWAKDIIQVRTGIADEILLVIPTVFLVSTNLILAQRLFTWRHPVGGSRKTFWAIMMCLYCFVAVLLTIAILASAIPYNYLLSTSRFLVYKNLNKWVSVMLVLYTLTAMALIGLSFWLPTAKDERLYTYQPWWIESFSPFYFVRKNAAQEAERTFMKRNSNHRHAIRVIAATHHHYNMVEGLSNQRGDLKHNWSLIIVGVSTLLIFISNMLRTVVVFQARPNSVSGPASRPTAMYFAWGVHEIIIHLLLIIGRADLRFYRPDILPAAVRAIVTAEQSQVQTVHASDAESDDDDEGFEYEPSHHVGYGYRSEENSLDDDIDFGNEKKFNNFEDAEDIHTDISSNSAFNFTMTPGSETYQNSLNLKYKEENKLPYPEDESDDEFKF</sequence>
<organism evidence="3 4">
    <name type="scientific">Candida verbasci</name>
    <dbReference type="NCBI Taxonomy" id="1227364"/>
    <lineage>
        <taxon>Eukaryota</taxon>
        <taxon>Fungi</taxon>
        <taxon>Dikarya</taxon>
        <taxon>Ascomycota</taxon>
        <taxon>Saccharomycotina</taxon>
        <taxon>Pichiomycetes</taxon>
        <taxon>Debaryomycetaceae</taxon>
        <taxon>Candida/Lodderomyces clade</taxon>
        <taxon>Candida</taxon>
    </lineage>
</organism>
<dbReference type="OrthoDB" id="3357002at2759"/>
<dbReference type="Pfam" id="PF11309">
    <property type="entry name" value="DUF3112"/>
    <property type="match status" value="1"/>
</dbReference>
<proteinExistence type="predicted"/>
<dbReference type="AlphaFoldDB" id="A0A9W4X979"/>
<name>A0A9W4X979_9ASCO</name>
<feature type="transmembrane region" description="Helical" evidence="2">
    <location>
        <begin position="100"/>
        <end position="119"/>
    </location>
</feature>
<comment type="caution">
    <text evidence="3">The sequence shown here is derived from an EMBL/GenBank/DDBJ whole genome shotgun (WGS) entry which is preliminary data.</text>
</comment>
<feature type="transmembrane region" description="Helical" evidence="2">
    <location>
        <begin position="139"/>
        <end position="160"/>
    </location>
</feature>
<keyword evidence="4" id="KW-1185">Reference proteome</keyword>
<dbReference type="PANTHER" id="PTHR35184:SF1">
    <property type="entry name" value="INTEGRAL MEMBRANE PROTEIN"/>
    <property type="match status" value="1"/>
</dbReference>
<evidence type="ECO:0000313" key="4">
    <source>
        <dbReference type="Proteomes" id="UP001152885"/>
    </source>
</evidence>
<dbReference type="InterPro" id="IPR021460">
    <property type="entry name" value="DUF3112"/>
</dbReference>
<feature type="region of interest" description="Disordered" evidence="1">
    <location>
        <begin position="400"/>
        <end position="430"/>
    </location>
</feature>